<reference evidence="1" key="1">
    <citation type="submission" date="2015-05" db="EMBL/GenBank/DDBJ databases">
        <title>Aeromonas hydrophila plasmid SL.</title>
        <authorList>
            <person name="Sun Z.L."/>
            <person name="Gong C.L."/>
            <person name="Xue R.Y."/>
            <person name="Cao G.L."/>
            <person name="Hu X.L."/>
        </authorList>
    </citation>
    <scope>NUCLEOTIDE SEQUENCE</scope>
    <source>
        <strain evidence="1">SL</strain>
        <plasmid evidence="1">pSL</plasmid>
    </source>
</reference>
<proteinExistence type="inferred from homology"/>
<dbReference type="InterPro" id="IPR005564">
    <property type="entry name" value="Major_capsid_GpE"/>
</dbReference>
<name>A0A0K0VKJ4_AERHY</name>
<organism evidence="1">
    <name type="scientific">Aeromonas hydrophila</name>
    <dbReference type="NCBI Taxonomy" id="644"/>
    <lineage>
        <taxon>Bacteria</taxon>
        <taxon>Pseudomonadati</taxon>
        <taxon>Pseudomonadota</taxon>
        <taxon>Gammaproteobacteria</taxon>
        <taxon>Aeromonadales</taxon>
        <taxon>Aeromonadaceae</taxon>
        <taxon>Aeromonas</taxon>
    </lineage>
</organism>
<evidence type="ECO:0000313" key="1">
    <source>
        <dbReference type="EMBL" id="AKS10288.1"/>
    </source>
</evidence>
<keyword evidence="1" id="KW-0614">Plasmid</keyword>
<dbReference type="Gene3D" id="3.30.1930.10">
    <property type="entry name" value="capsid protein of prophage domain"/>
    <property type="match status" value="1"/>
</dbReference>
<dbReference type="Pfam" id="PF03864">
    <property type="entry name" value="Phage_cap_E"/>
    <property type="match status" value="1"/>
</dbReference>
<dbReference type="EMBL" id="KR677378">
    <property type="protein sequence ID" value="AKS10288.1"/>
    <property type="molecule type" value="Genomic_DNA"/>
</dbReference>
<accession>A0A0K0VKJ4</accession>
<dbReference type="HAMAP" id="MF_04133">
    <property type="entry name" value="CAPSID_LAMBDA"/>
    <property type="match status" value="1"/>
</dbReference>
<sequence>MAEFDMFTPGELMAARTETLKFSQLFKKLFYPLVMTFKTKKVYLDEIPGQAAMAVYCAPRVSGKVDKTRGHLTSSFEPGYVKSKHTVDLQATLARRAGEQPMGELTPQDRFEQYTMQNLDDEEQAILQLEEYQCVQMALYGKYTMSGENLAEPIEVDTGRRPENHIVQAGEGSWSKQDANTYDPTHVLDAYADKSSGTVDVMVMGSKAWRELNRFKLFREKFDTKRGSLSLAELGLKDLGKWVSIKGYYGDVMIIVTKNKFIDPADGKTQRLYVPENGLLMASLGIQGVMMYGVIQNIKAVKEGMEEGDRFVSQWEEGGDPADIYTMTECSPAAVQPDTNAFVFVEIN</sequence>
<geneLocation type="plasmid" evidence="1">
    <name>pSL</name>
</geneLocation>
<dbReference type="AlphaFoldDB" id="A0A0K0VKJ4"/>
<dbReference type="RefSeq" id="WP_172686021.1">
    <property type="nucleotide sequence ID" value="NZ_KR677378.1"/>
</dbReference>
<protein>
    <submittedName>
        <fullName evidence="1">Head protein</fullName>
    </submittedName>
</protein>
<dbReference type="Gene3D" id="3.15.30.10">
    <property type="entry name" value="putative capsid protein of prophage domain like"/>
    <property type="match status" value="1"/>
</dbReference>